<dbReference type="Proteomes" id="UP001590951">
    <property type="component" value="Unassembled WGS sequence"/>
</dbReference>
<accession>A0ABR4B4Q6</accession>
<protein>
    <submittedName>
        <fullName evidence="1">Uncharacterized protein</fullName>
    </submittedName>
</protein>
<keyword evidence="2" id="KW-1185">Reference proteome</keyword>
<proteinExistence type="predicted"/>
<reference evidence="1 2" key="1">
    <citation type="submission" date="2024-09" db="EMBL/GenBank/DDBJ databases">
        <title>Rethinking Asexuality: The Enigmatic Case of Functional Sexual Genes in Lepraria (Stereocaulaceae).</title>
        <authorList>
            <person name="Doellman M."/>
            <person name="Sun Y."/>
            <person name="Barcenas-Pena A."/>
            <person name="Lumbsch H.T."/>
            <person name="Grewe F."/>
        </authorList>
    </citation>
    <scope>NUCLEOTIDE SEQUENCE [LARGE SCALE GENOMIC DNA]</scope>
    <source>
        <strain evidence="1 2">Grewe 0041</strain>
    </source>
</reference>
<evidence type="ECO:0000313" key="2">
    <source>
        <dbReference type="Proteomes" id="UP001590951"/>
    </source>
</evidence>
<comment type="caution">
    <text evidence="1">The sequence shown here is derived from an EMBL/GenBank/DDBJ whole genome shotgun (WGS) entry which is preliminary data.</text>
</comment>
<organism evidence="1 2">
    <name type="scientific">Lepraria finkii</name>
    <dbReference type="NCBI Taxonomy" id="1340010"/>
    <lineage>
        <taxon>Eukaryota</taxon>
        <taxon>Fungi</taxon>
        <taxon>Dikarya</taxon>
        <taxon>Ascomycota</taxon>
        <taxon>Pezizomycotina</taxon>
        <taxon>Lecanoromycetes</taxon>
        <taxon>OSLEUM clade</taxon>
        <taxon>Lecanoromycetidae</taxon>
        <taxon>Lecanorales</taxon>
        <taxon>Lecanorineae</taxon>
        <taxon>Stereocaulaceae</taxon>
        <taxon>Lepraria</taxon>
    </lineage>
</organism>
<evidence type="ECO:0000313" key="1">
    <source>
        <dbReference type="EMBL" id="KAL2052857.1"/>
    </source>
</evidence>
<sequence length="100" mass="11322">MIGNSRGIDNLTHLNCNCCVTYGIGPSDSDILTFAAEVQFSNMLADSAHGSIFFEVNYAESMPHAREKAKESLWWSDMWRSSVVVLWNVVENGDRDKYRD</sequence>
<name>A0ABR4B4Q6_9LECA</name>
<dbReference type="EMBL" id="JBHFEH010000024">
    <property type="protein sequence ID" value="KAL2052857.1"/>
    <property type="molecule type" value="Genomic_DNA"/>
</dbReference>
<gene>
    <name evidence="1" type="ORF">ABVK25_006796</name>
</gene>